<evidence type="ECO:0000256" key="2">
    <source>
        <dbReference type="ARBA" id="ARBA00004496"/>
    </source>
</evidence>
<dbReference type="EMBL" id="GG745330">
    <property type="protein sequence ID" value="KNE56566.1"/>
    <property type="molecule type" value="Genomic_DNA"/>
</dbReference>
<dbReference type="InterPro" id="IPR044189">
    <property type="entry name" value="XPO4/7-like"/>
</dbReference>
<keyword evidence="10" id="KW-1185">Reference proteome</keyword>
<proteinExistence type="inferred from homology"/>
<dbReference type="OrthoDB" id="244158at2759"/>
<dbReference type="STRING" id="578462.A0A0L0S2E3"/>
<gene>
    <name evidence="9" type="ORF">AMAG_02364</name>
</gene>
<dbReference type="PANTHER" id="PTHR12596">
    <property type="entry name" value="EXPORTIN 4,7-RELATED"/>
    <property type="match status" value="1"/>
</dbReference>
<keyword evidence="6" id="KW-0653">Protein transport</keyword>
<dbReference type="GO" id="GO:0005737">
    <property type="term" value="C:cytoplasm"/>
    <property type="evidence" value="ECO:0007669"/>
    <property type="project" value="UniProtKB-SubCell"/>
</dbReference>
<evidence type="ECO:0000256" key="7">
    <source>
        <dbReference type="ARBA" id="ARBA00023242"/>
    </source>
</evidence>
<protein>
    <recommendedName>
        <fullName evidence="8">Exportin-7/Ran-binding protein 17 TPR repeats domain-containing protein</fullName>
    </recommendedName>
</protein>
<reference evidence="9 10" key="1">
    <citation type="submission" date="2009-11" db="EMBL/GenBank/DDBJ databases">
        <title>Annotation of Allomyces macrogynus ATCC 38327.</title>
        <authorList>
            <consortium name="The Broad Institute Genome Sequencing Platform"/>
            <person name="Russ C."/>
            <person name="Cuomo C."/>
            <person name="Burger G."/>
            <person name="Gray M.W."/>
            <person name="Holland P.W.H."/>
            <person name="King N."/>
            <person name="Lang F.B.F."/>
            <person name="Roger A.J."/>
            <person name="Ruiz-Trillo I."/>
            <person name="Young S.K."/>
            <person name="Zeng Q."/>
            <person name="Gargeya S."/>
            <person name="Fitzgerald M."/>
            <person name="Haas B."/>
            <person name="Abouelleil A."/>
            <person name="Alvarado L."/>
            <person name="Arachchi H.M."/>
            <person name="Berlin A."/>
            <person name="Chapman S.B."/>
            <person name="Gearin G."/>
            <person name="Goldberg J."/>
            <person name="Griggs A."/>
            <person name="Gujja S."/>
            <person name="Hansen M."/>
            <person name="Heiman D."/>
            <person name="Howarth C."/>
            <person name="Larimer J."/>
            <person name="Lui A."/>
            <person name="MacDonald P.J.P."/>
            <person name="McCowen C."/>
            <person name="Montmayeur A."/>
            <person name="Murphy C."/>
            <person name="Neiman D."/>
            <person name="Pearson M."/>
            <person name="Priest M."/>
            <person name="Roberts A."/>
            <person name="Saif S."/>
            <person name="Shea T."/>
            <person name="Sisk P."/>
            <person name="Stolte C."/>
            <person name="Sykes S."/>
            <person name="Wortman J."/>
            <person name="Nusbaum C."/>
            <person name="Birren B."/>
        </authorList>
    </citation>
    <scope>NUCLEOTIDE SEQUENCE [LARGE SCALE GENOMIC DNA]</scope>
    <source>
        <strain evidence="9 10">ATCC 38327</strain>
    </source>
</reference>
<evidence type="ECO:0000256" key="4">
    <source>
        <dbReference type="ARBA" id="ARBA00022448"/>
    </source>
</evidence>
<dbReference type="AlphaFoldDB" id="A0A0L0S2E3"/>
<dbReference type="SUPFAM" id="SSF48371">
    <property type="entry name" value="ARM repeat"/>
    <property type="match status" value="1"/>
</dbReference>
<dbReference type="InterPro" id="IPR057947">
    <property type="entry name" value="TPR_XPO7/RBP17"/>
</dbReference>
<accession>A0A0L0S2E3</accession>
<evidence type="ECO:0000259" key="8">
    <source>
        <dbReference type="Pfam" id="PF25795"/>
    </source>
</evidence>
<name>A0A0L0S2E3_ALLM3</name>
<feature type="domain" description="Exportin-7/Ran-binding protein 17 TPR repeats" evidence="8">
    <location>
        <begin position="446"/>
        <end position="665"/>
    </location>
</feature>
<evidence type="ECO:0000256" key="1">
    <source>
        <dbReference type="ARBA" id="ARBA00004123"/>
    </source>
</evidence>
<dbReference type="InterPro" id="IPR016024">
    <property type="entry name" value="ARM-type_fold"/>
</dbReference>
<dbReference type="Pfam" id="PF25795">
    <property type="entry name" value="TPR_XPO7"/>
    <property type="match status" value="1"/>
</dbReference>
<sequence length="1095" mass="123672">MAEPHQIAHVAALCRTLYTSSSLDERQASEQALAKAFPTFVDHALVSPTSPTMPMEIGFTARTPFESMAQSSIILEQTNDRYVQTFVTNHLKILVAKHFALMSLEEKKQMKDFILGYLQKNTHAERFVISSLAQILALILKLAWFDDDKFSQIMSDMGTFINSPVPSQIECAQILTTLVNEMNNPSLPTPKVSKVRKAVVAFRDTQLVQVFQAGISFLNRLLGNGTEFSSDDQRTAYMVGALTMIRACLGFDFIGTSPDESSDDVGSIQVPGSWRPLLDDTFVSLIFRCYTMFATSGQHAAVAAASTVMECLSFIVAVRRSLFNEKERQPWVAAIMRDMKDVLTSGAGLDNVENYHELCKTLSRFKTVYNLSELAQSDQFEEWLQAVVQFSVQGLTSWKWSPNSDPYLLTFWSKSALSTIPGNDKLTYFTSLVAERFIASRVEAFEEIAADDLDDPFEDEEVLISNLELLANFSRRQYDQLVQFVSTSFNAVFTQYKKTQRPAQLMQLTYLIYVIAAFLGARQPYQSPERHDQLDGELSCHVLETMNFHQGLLPNASIDMAILYFFSQFRKSYVGESERRTSQVYTALARFRVEEQEHVMELMAQHIVWILRNRAAEHAAIFKTLKLFDDLSMGYVSVKLLSKIETVKALLGAHNLPFLDGNPKFRMRYYTTLSRLLFAEEINDAQFAAFVRPFDDQFQALAAMQASNSLHVQARDARVQQAFTNVFRDLRGLLTPVMNKRNYAFFFDWLFPDKLHLMFAFMQACVDVHAVVNPLLKFYLEFAQNRSSRLITDGNSVNGILLFRETSRLLQFYSLQRVNDGMTSPMHGASAAPNVDEIYKGITTCLRVYRNNVGGNFVNFGVFALYGDDALEAAMAAVSALIASVPLPHMLAYPKLCLAFFETLDTMTQPANLALLTTIDVRFFAYMTQALAEAIKSAAPGVAASATNAVDNLATFLYTEQTKPPHKALGKAPHCIVQAFARYPEILASWMSLLLNTVLFEETTIQWSLSRPLLPLVLLNRDLFDTYCQHLVQCQLRERQEQIATLLRTVMNDVDLVLTSKMRDKLTGNITQFRRETTAQNLAVMIPPEFPLPMF</sequence>
<comment type="similarity">
    <text evidence="3">Belongs to the exportin family.</text>
</comment>
<evidence type="ECO:0000256" key="6">
    <source>
        <dbReference type="ARBA" id="ARBA00022927"/>
    </source>
</evidence>
<evidence type="ECO:0000313" key="9">
    <source>
        <dbReference type="EMBL" id="KNE56566.1"/>
    </source>
</evidence>
<keyword evidence="4" id="KW-0813">Transport</keyword>
<evidence type="ECO:0000313" key="10">
    <source>
        <dbReference type="Proteomes" id="UP000054350"/>
    </source>
</evidence>
<dbReference type="InterPro" id="IPR011989">
    <property type="entry name" value="ARM-like"/>
</dbReference>
<keyword evidence="5" id="KW-0963">Cytoplasm</keyword>
<dbReference type="Proteomes" id="UP000054350">
    <property type="component" value="Unassembled WGS sequence"/>
</dbReference>
<dbReference type="GO" id="GO:0005643">
    <property type="term" value="C:nuclear pore"/>
    <property type="evidence" value="ECO:0007669"/>
    <property type="project" value="TreeGrafter"/>
</dbReference>
<evidence type="ECO:0000256" key="5">
    <source>
        <dbReference type="ARBA" id="ARBA00022490"/>
    </source>
</evidence>
<dbReference type="Gene3D" id="1.25.10.10">
    <property type="entry name" value="Leucine-rich Repeat Variant"/>
    <property type="match status" value="1"/>
</dbReference>
<dbReference type="VEuPathDB" id="FungiDB:AMAG_02364"/>
<comment type="subcellular location">
    <subcellularLocation>
        <location evidence="2">Cytoplasm</location>
    </subcellularLocation>
    <subcellularLocation>
        <location evidence="1">Nucleus</location>
    </subcellularLocation>
</comment>
<dbReference type="eggNOG" id="KOG1410">
    <property type="taxonomic scope" value="Eukaryota"/>
</dbReference>
<organism evidence="9 10">
    <name type="scientific">Allomyces macrogynus (strain ATCC 38327)</name>
    <name type="common">Allomyces javanicus var. macrogynus</name>
    <dbReference type="NCBI Taxonomy" id="578462"/>
    <lineage>
        <taxon>Eukaryota</taxon>
        <taxon>Fungi</taxon>
        <taxon>Fungi incertae sedis</taxon>
        <taxon>Blastocladiomycota</taxon>
        <taxon>Blastocladiomycetes</taxon>
        <taxon>Blastocladiales</taxon>
        <taxon>Blastocladiaceae</taxon>
        <taxon>Allomyces</taxon>
    </lineage>
</organism>
<dbReference type="GO" id="GO:0005049">
    <property type="term" value="F:nuclear export signal receptor activity"/>
    <property type="evidence" value="ECO:0007669"/>
    <property type="project" value="InterPro"/>
</dbReference>
<dbReference type="GO" id="GO:0006611">
    <property type="term" value="P:protein export from nucleus"/>
    <property type="evidence" value="ECO:0007669"/>
    <property type="project" value="TreeGrafter"/>
</dbReference>
<reference evidence="10" key="2">
    <citation type="submission" date="2009-11" db="EMBL/GenBank/DDBJ databases">
        <title>The Genome Sequence of Allomyces macrogynus strain ATCC 38327.</title>
        <authorList>
            <consortium name="The Broad Institute Genome Sequencing Platform"/>
            <person name="Russ C."/>
            <person name="Cuomo C."/>
            <person name="Shea T."/>
            <person name="Young S.K."/>
            <person name="Zeng Q."/>
            <person name="Koehrsen M."/>
            <person name="Haas B."/>
            <person name="Borodovsky M."/>
            <person name="Guigo R."/>
            <person name="Alvarado L."/>
            <person name="Berlin A."/>
            <person name="Borenstein D."/>
            <person name="Chen Z."/>
            <person name="Engels R."/>
            <person name="Freedman E."/>
            <person name="Gellesch M."/>
            <person name="Goldberg J."/>
            <person name="Griggs A."/>
            <person name="Gujja S."/>
            <person name="Heiman D."/>
            <person name="Hepburn T."/>
            <person name="Howarth C."/>
            <person name="Jen D."/>
            <person name="Larson L."/>
            <person name="Lewis B."/>
            <person name="Mehta T."/>
            <person name="Park D."/>
            <person name="Pearson M."/>
            <person name="Roberts A."/>
            <person name="Saif S."/>
            <person name="Shenoy N."/>
            <person name="Sisk P."/>
            <person name="Stolte C."/>
            <person name="Sykes S."/>
            <person name="Walk T."/>
            <person name="White J."/>
            <person name="Yandava C."/>
            <person name="Burger G."/>
            <person name="Gray M.W."/>
            <person name="Holland P.W.H."/>
            <person name="King N."/>
            <person name="Lang F.B.F."/>
            <person name="Roger A.J."/>
            <person name="Ruiz-Trillo I."/>
            <person name="Lander E."/>
            <person name="Nusbaum C."/>
        </authorList>
    </citation>
    <scope>NUCLEOTIDE SEQUENCE [LARGE SCALE GENOMIC DNA]</scope>
    <source>
        <strain evidence="10">ATCC 38327</strain>
    </source>
</reference>
<keyword evidence="7" id="KW-0539">Nucleus</keyword>
<evidence type="ECO:0000256" key="3">
    <source>
        <dbReference type="ARBA" id="ARBA00009466"/>
    </source>
</evidence>
<dbReference type="PANTHER" id="PTHR12596:SF2">
    <property type="entry name" value="EXPORTIN-7 ISOFORM X1"/>
    <property type="match status" value="1"/>
</dbReference>
<dbReference type="OMA" id="DGNTEPC"/>